<keyword evidence="2" id="KW-1185">Reference proteome</keyword>
<dbReference type="EMBL" id="MNAD01000209">
    <property type="protein sequence ID" value="OJT15042.1"/>
    <property type="molecule type" value="Genomic_DNA"/>
</dbReference>
<evidence type="ECO:0000313" key="2">
    <source>
        <dbReference type="Proteomes" id="UP000184267"/>
    </source>
</evidence>
<dbReference type="OMA" id="GWRETIF"/>
<name>A0A1M2W5K2_TRAPU</name>
<accession>A0A1M2W5K2</accession>
<proteinExistence type="predicted"/>
<organism evidence="1 2">
    <name type="scientific">Trametes pubescens</name>
    <name type="common">White-rot fungus</name>
    <dbReference type="NCBI Taxonomy" id="154538"/>
    <lineage>
        <taxon>Eukaryota</taxon>
        <taxon>Fungi</taxon>
        <taxon>Dikarya</taxon>
        <taxon>Basidiomycota</taxon>
        <taxon>Agaricomycotina</taxon>
        <taxon>Agaricomycetes</taxon>
        <taxon>Polyporales</taxon>
        <taxon>Polyporaceae</taxon>
        <taxon>Trametes</taxon>
    </lineage>
</organism>
<gene>
    <name evidence="1" type="ORF">TRAPUB_8397</name>
</gene>
<protein>
    <submittedName>
        <fullName evidence="1">Uncharacterized protein</fullName>
    </submittedName>
</protein>
<sequence>MAVLPYLPHLLYSTALTSIAMHHLFQRKAYEADRAHVAAQISILTDLRARLSEGERIPEREQDRLWRLARSHDVWRARAEAEARAKSREQGGGGREEIGWKEVMLGKRFDATRTEELDRKDLERVRKEVEDSEPTGSS</sequence>
<evidence type="ECO:0000313" key="1">
    <source>
        <dbReference type="EMBL" id="OJT15042.1"/>
    </source>
</evidence>
<comment type="caution">
    <text evidence="1">The sequence shown here is derived from an EMBL/GenBank/DDBJ whole genome shotgun (WGS) entry which is preliminary data.</text>
</comment>
<dbReference type="AlphaFoldDB" id="A0A1M2W5K2"/>
<reference evidence="1 2" key="1">
    <citation type="submission" date="2016-10" db="EMBL/GenBank/DDBJ databases">
        <title>Genome sequence of the basidiomycete white-rot fungus Trametes pubescens.</title>
        <authorList>
            <person name="Makela M.R."/>
            <person name="Granchi Z."/>
            <person name="Peng M."/>
            <person name="De Vries R.P."/>
            <person name="Grigoriev I."/>
            <person name="Riley R."/>
            <person name="Hilden K."/>
        </authorList>
    </citation>
    <scope>NUCLEOTIDE SEQUENCE [LARGE SCALE GENOMIC DNA]</scope>
    <source>
        <strain evidence="1 2">FBCC735</strain>
    </source>
</reference>
<dbReference type="OrthoDB" id="2596179at2759"/>
<dbReference type="Proteomes" id="UP000184267">
    <property type="component" value="Unassembled WGS sequence"/>
</dbReference>